<gene>
    <name evidence="3" type="ORF">MAM_00433</name>
</gene>
<feature type="transmembrane region" description="Helical" evidence="1">
    <location>
        <begin position="182"/>
        <end position="200"/>
    </location>
</feature>
<dbReference type="EMBL" id="AZHE01000001">
    <property type="protein sequence ID" value="KHO01432.1"/>
    <property type="molecule type" value="Genomic_DNA"/>
</dbReference>
<feature type="chain" id="PRO_5002078665" description="Phosphoglycerate mutase family protein" evidence="2">
    <location>
        <begin position="20"/>
        <end position="225"/>
    </location>
</feature>
<evidence type="ECO:0000256" key="2">
    <source>
        <dbReference type="SAM" id="SignalP"/>
    </source>
</evidence>
<proteinExistence type="predicted"/>
<dbReference type="STRING" id="1081103.A0A0B2WYS6"/>
<keyword evidence="4" id="KW-1185">Reference proteome</keyword>
<protein>
    <recommendedName>
        <fullName evidence="5">Phosphoglycerate mutase family protein</fullName>
    </recommendedName>
</protein>
<evidence type="ECO:0000256" key="1">
    <source>
        <dbReference type="SAM" id="Phobius"/>
    </source>
</evidence>
<keyword evidence="2" id="KW-0732">Signal</keyword>
<dbReference type="RefSeq" id="XP_040682497.1">
    <property type="nucleotide sequence ID" value="XM_040819232.1"/>
</dbReference>
<comment type="caution">
    <text evidence="3">The sequence shown here is derived from an EMBL/GenBank/DDBJ whole genome shotgun (WGS) entry which is preliminary data.</text>
</comment>
<dbReference type="GeneID" id="63734888"/>
<name>A0A0B2WYS6_METAS</name>
<accession>A0A0B2WYS6</accession>
<evidence type="ECO:0008006" key="5">
    <source>
        <dbReference type="Google" id="ProtNLM"/>
    </source>
</evidence>
<dbReference type="HOGENOM" id="CLU_085795_3_0_1"/>
<dbReference type="OrthoDB" id="4939699at2759"/>
<dbReference type="Proteomes" id="UP000030816">
    <property type="component" value="Unassembled WGS sequence"/>
</dbReference>
<keyword evidence="1" id="KW-0812">Transmembrane</keyword>
<evidence type="ECO:0000313" key="3">
    <source>
        <dbReference type="EMBL" id="KHO01432.1"/>
    </source>
</evidence>
<evidence type="ECO:0000313" key="4">
    <source>
        <dbReference type="Proteomes" id="UP000030816"/>
    </source>
</evidence>
<organism evidence="3 4">
    <name type="scientific">Metarhizium album (strain ARSEF 1941)</name>
    <dbReference type="NCBI Taxonomy" id="1081103"/>
    <lineage>
        <taxon>Eukaryota</taxon>
        <taxon>Fungi</taxon>
        <taxon>Dikarya</taxon>
        <taxon>Ascomycota</taxon>
        <taxon>Pezizomycotina</taxon>
        <taxon>Sordariomycetes</taxon>
        <taxon>Hypocreomycetidae</taxon>
        <taxon>Hypocreales</taxon>
        <taxon>Clavicipitaceae</taxon>
        <taxon>Metarhizium</taxon>
    </lineage>
</organism>
<keyword evidence="1" id="KW-0472">Membrane</keyword>
<keyword evidence="1" id="KW-1133">Transmembrane helix</keyword>
<feature type="signal peptide" evidence="2">
    <location>
        <begin position="1"/>
        <end position="19"/>
    </location>
</feature>
<sequence>MRFATIVVTVAMAASIALGGAKETAPNTTEPEFFLIRHAEKKLNGAISAKGRRRAQCLVKIFGKDSKYNIQHIMVQRPYPHSRSSPCVSRRRRLVCPCPANTLPDKLSQRPYNTTLPLANALGIEIDTPCNYNHPKCAADFALKYRGGNVLIGWEHGYLSRVSKALGGKHVKRYPREWTTRLAFGFCLLAVMLIIVVLRFDLIYNQPPPYTNVTVTKEDCEGLDK</sequence>
<dbReference type="AlphaFoldDB" id="A0A0B2WYS6"/>
<reference evidence="3 4" key="1">
    <citation type="journal article" date="2014" name="Proc. Natl. Acad. Sci. U.S.A.">
        <title>Trajectory and genomic determinants of fungal-pathogen speciation and host adaptation.</title>
        <authorList>
            <person name="Hu X."/>
            <person name="Xiao G."/>
            <person name="Zheng P."/>
            <person name="Shang Y."/>
            <person name="Su Y."/>
            <person name="Zhang X."/>
            <person name="Liu X."/>
            <person name="Zhan S."/>
            <person name="St Leger R.J."/>
            <person name="Wang C."/>
        </authorList>
    </citation>
    <scope>NUCLEOTIDE SEQUENCE [LARGE SCALE GENOMIC DNA]</scope>
    <source>
        <strain evidence="3 4">ARSEF 1941</strain>
    </source>
</reference>